<dbReference type="PANTHER" id="PTHR30105">
    <property type="entry name" value="UNCHARACTERIZED YIBQ-RELATED"/>
    <property type="match status" value="1"/>
</dbReference>
<protein>
    <submittedName>
        <fullName evidence="1">Periplasmic protein YibQ, distant homology with nucleoside diphosphatase and polysaccharide deacetylase</fullName>
    </submittedName>
</protein>
<dbReference type="InterPro" id="IPR011330">
    <property type="entry name" value="Glyco_hydro/deAcase_b/a-brl"/>
</dbReference>
<dbReference type="CDD" id="cd10936">
    <property type="entry name" value="CE4_DAC2"/>
    <property type="match status" value="1"/>
</dbReference>
<dbReference type="AlphaFoldDB" id="A0A3B0ZB18"/>
<dbReference type="Gene3D" id="3.20.20.370">
    <property type="entry name" value="Glycoside hydrolase/deacetylase"/>
    <property type="match status" value="1"/>
</dbReference>
<dbReference type="EMBL" id="UOFM01000270">
    <property type="protein sequence ID" value="VAW78584.1"/>
    <property type="molecule type" value="Genomic_DNA"/>
</dbReference>
<name>A0A3B0ZB18_9ZZZZ</name>
<feature type="non-terminal residue" evidence="1">
    <location>
        <position position="168"/>
    </location>
</feature>
<organism evidence="1">
    <name type="scientific">hydrothermal vent metagenome</name>
    <dbReference type="NCBI Taxonomy" id="652676"/>
    <lineage>
        <taxon>unclassified sequences</taxon>
        <taxon>metagenomes</taxon>
        <taxon>ecological metagenomes</taxon>
    </lineage>
</organism>
<dbReference type="InterPro" id="IPR006837">
    <property type="entry name" value="Divergent_DAC"/>
</dbReference>
<accession>A0A3B0ZB18</accession>
<dbReference type="Pfam" id="PF04748">
    <property type="entry name" value="Polysacc_deac_2"/>
    <property type="match status" value="1"/>
</dbReference>
<dbReference type="SUPFAM" id="SSF88713">
    <property type="entry name" value="Glycoside hydrolase/deacetylase"/>
    <property type="match status" value="1"/>
</dbReference>
<proteinExistence type="predicted"/>
<evidence type="ECO:0000313" key="1">
    <source>
        <dbReference type="EMBL" id="VAW78584.1"/>
    </source>
</evidence>
<reference evidence="1" key="1">
    <citation type="submission" date="2018-06" db="EMBL/GenBank/DDBJ databases">
        <authorList>
            <person name="Zhirakovskaya E."/>
        </authorList>
    </citation>
    <scope>NUCLEOTIDE SEQUENCE</scope>
</reference>
<gene>
    <name evidence="1" type="ORF">MNBD_GAMMA14-427</name>
</gene>
<dbReference type="PANTHER" id="PTHR30105:SF2">
    <property type="entry name" value="DIVERGENT POLYSACCHARIDE DEACETYLASE SUPERFAMILY"/>
    <property type="match status" value="1"/>
</dbReference>
<sequence>MIKTTGLWPVVFLSVFFAGTVQAQPPAAPQAVIGIIIDDMGKRLETGRRVLALPGPVACAFLPRAKYTRELADRANQRGLEVLLHLPMDSVDGRPLDEGAVTLAMTESEFVGTVLDNLRRVPHVIGINNHMGSLLTRHPGHMRWLMEAIHRQGGPLFFVDSRTTKATV</sequence>
<dbReference type="GO" id="GO:0005975">
    <property type="term" value="P:carbohydrate metabolic process"/>
    <property type="evidence" value="ECO:0007669"/>
    <property type="project" value="InterPro"/>
</dbReference>